<evidence type="ECO:0000313" key="3">
    <source>
        <dbReference type="Proteomes" id="UP000319514"/>
    </source>
</evidence>
<dbReference type="PANTHER" id="PTHR43798">
    <property type="entry name" value="MONOACYLGLYCEROL LIPASE"/>
    <property type="match status" value="1"/>
</dbReference>
<dbReference type="Pfam" id="PF00561">
    <property type="entry name" value="Abhydrolase_1"/>
    <property type="match status" value="1"/>
</dbReference>
<proteinExistence type="predicted"/>
<dbReference type="Gene3D" id="3.40.50.1820">
    <property type="entry name" value="alpha/beta hydrolase"/>
    <property type="match status" value="1"/>
</dbReference>
<dbReference type="AlphaFoldDB" id="A0A542ZND7"/>
<gene>
    <name evidence="2" type="ORF">FB474_3237</name>
</gene>
<organism evidence="2 3">
    <name type="scientific">Oryzihumus leptocrescens</name>
    <dbReference type="NCBI Taxonomy" id="297536"/>
    <lineage>
        <taxon>Bacteria</taxon>
        <taxon>Bacillati</taxon>
        <taxon>Actinomycetota</taxon>
        <taxon>Actinomycetes</taxon>
        <taxon>Micrococcales</taxon>
        <taxon>Intrasporangiaceae</taxon>
        <taxon>Oryzihumus</taxon>
    </lineage>
</organism>
<dbReference type="GO" id="GO:0003824">
    <property type="term" value="F:catalytic activity"/>
    <property type="evidence" value="ECO:0007669"/>
    <property type="project" value="UniProtKB-ARBA"/>
</dbReference>
<dbReference type="RefSeq" id="WP_246092225.1">
    <property type="nucleotide sequence ID" value="NZ_BAAAKX010000012.1"/>
</dbReference>
<protein>
    <submittedName>
        <fullName evidence="2">Pimeloyl-ACP methyl ester carboxylesterase</fullName>
    </submittedName>
</protein>
<dbReference type="EMBL" id="VFOQ01000001">
    <property type="protein sequence ID" value="TQL61817.1"/>
    <property type="molecule type" value="Genomic_DNA"/>
</dbReference>
<dbReference type="InterPro" id="IPR000073">
    <property type="entry name" value="AB_hydrolase_1"/>
</dbReference>
<dbReference type="PANTHER" id="PTHR43798:SF33">
    <property type="entry name" value="HYDROLASE, PUTATIVE (AFU_ORTHOLOGUE AFUA_2G14860)-RELATED"/>
    <property type="match status" value="1"/>
</dbReference>
<dbReference type="GO" id="GO:0016020">
    <property type="term" value="C:membrane"/>
    <property type="evidence" value="ECO:0007669"/>
    <property type="project" value="TreeGrafter"/>
</dbReference>
<keyword evidence="3" id="KW-1185">Reference proteome</keyword>
<feature type="domain" description="AB hydrolase-1" evidence="1">
    <location>
        <begin position="36"/>
        <end position="143"/>
    </location>
</feature>
<dbReference type="InterPro" id="IPR029058">
    <property type="entry name" value="AB_hydrolase_fold"/>
</dbReference>
<dbReference type="SUPFAM" id="SSF53474">
    <property type="entry name" value="alpha/beta-Hydrolases"/>
    <property type="match status" value="1"/>
</dbReference>
<name>A0A542ZND7_9MICO</name>
<comment type="caution">
    <text evidence="2">The sequence shown here is derived from an EMBL/GenBank/DDBJ whole genome shotgun (WGS) entry which is preliminary data.</text>
</comment>
<evidence type="ECO:0000313" key="2">
    <source>
        <dbReference type="EMBL" id="TQL61817.1"/>
    </source>
</evidence>
<evidence type="ECO:0000259" key="1">
    <source>
        <dbReference type="Pfam" id="PF00561"/>
    </source>
</evidence>
<sequence>MSLAPHPPHTSLLDGPDGALEYLLTGSGEPTTVFGHGLAGSIETTRPFGSGVEGTRAFFHFRGHGASAAPETGWTYAALSAELRAVADHLGATRALGVSMGAGALCHLLEETPDRFERLVLVMPAVIDRPRDDEAIDRLVAMAEEADHRDVEGMARLLLLDQPEEVRDQPAVRLWCRRQAATLVGTPVSRALRELPHGIPMGDRAALRTVAAPTLVLTQEHDAAHPVWVAEQLAAELPDARLEVLPAGGIMWRHRARVRDLIGGFLNDG</sequence>
<reference evidence="2 3" key="1">
    <citation type="submission" date="2019-06" db="EMBL/GenBank/DDBJ databases">
        <title>Sequencing the genomes of 1000 actinobacteria strains.</title>
        <authorList>
            <person name="Klenk H.-P."/>
        </authorList>
    </citation>
    <scope>NUCLEOTIDE SEQUENCE [LARGE SCALE GENOMIC DNA]</scope>
    <source>
        <strain evidence="2 3">DSM 18082</strain>
    </source>
</reference>
<accession>A0A542ZND7</accession>
<dbReference type="InterPro" id="IPR050266">
    <property type="entry name" value="AB_hydrolase_sf"/>
</dbReference>
<dbReference type="Proteomes" id="UP000319514">
    <property type="component" value="Unassembled WGS sequence"/>
</dbReference>